<evidence type="ECO:0000313" key="2">
    <source>
        <dbReference type="EMBL" id="SFR92814.1"/>
    </source>
</evidence>
<feature type="transmembrane region" description="Helical" evidence="1">
    <location>
        <begin position="39"/>
        <end position="61"/>
    </location>
</feature>
<keyword evidence="1" id="KW-0472">Membrane</keyword>
<sequence length="62" mass="6370">MLQTLGPLGSVPSILLGLLALAAVILVGRFVLQIAWKLVLVALVVVGIIWLLGMVGVPLAVA</sequence>
<dbReference type="Pfam" id="PF26072">
    <property type="entry name" value="DUF8029"/>
    <property type="match status" value="1"/>
</dbReference>
<dbReference type="InterPro" id="IPR058342">
    <property type="entry name" value="DUF8029"/>
</dbReference>
<feature type="transmembrane region" description="Helical" evidence="1">
    <location>
        <begin position="12"/>
        <end position="32"/>
    </location>
</feature>
<dbReference type="RefSeq" id="WP_089814717.1">
    <property type="nucleotide sequence ID" value="NZ_FOZK01000001.1"/>
</dbReference>
<dbReference type="AlphaFoldDB" id="A0A1I6KNP6"/>
<dbReference type="EMBL" id="FOZK01000001">
    <property type="protein sequence ID" value="SFR92814.1"/>
    <property type="molecule type" value="Genomic_DNA"/>
</dbReference>
<accession>A0A1I6KNP6</accession>
<reference evidence="2 3" key="1">
    <citation type="submission" date="2016-10" db="EMBL/GenBank/DDBJ databases">
        <authorList>
            <person name="de Groot N.N."/>
        </authorList>
    </citation>
    <scope>NUCLEOTIDE SEQUENCE [LARGE SCALE GENOMIC DNA]</scope>
    <source>
        <strain evidence="2 3">CGMCC 1.10457</strain>
    </source>
</reference>
<keyword evidence="3" id="KW-1185">Reference proteome</keyword>
<evidence type="ECO:0000313" key="3">
    <source>
        <dbReference type="Proteomes" id="UP000199062"/>
    </source>
</evidence>
<organism evidence="2 3">
    <name type="scientific">Halomicrobium zhouii</name>
    <dbReference type="NCBI Taxonomy" id="767519"/>
    <lineage>
        <taxon>Archaea</taxon>
        <taxon>Methanobacteriati</taxon>
        <taxon>Methanobacteriota</taxon>
        <taxon>Stenosarchaea group</taxon>
        <taxon>Halobacteria</taxon>
        <taxon>Halobacteriales</taxon>
        <taxon>Haloarculaceae</taxon>
        <taxon>Halomicrobium</taxon>
    </lineage>
</organism>
<keyword evidence="1" id="KW-0812">Transmembrane</keyword>
<protein>
    <submittedName>
        <fullName evidence="2">Uncharacterized protein</fullName>
    </submittedName>
</protein>
<evidence type="ECO:0000256" key="1">
    <source>
        <dbReference type="SAM" id="Phobius"/>
    </source>
</evidence>
<gene>
    <name evidence="2" type="ORF">SAMN05216559_1155</name>
</gene>
<keyword evidence="1" id="KW-1133">Transmembrane helix</keyword>
<dbReference type="Proteomes" id="UP000199062">
    <property type="component" value="Unassembled WGS sequence"/>
</dbReference>
<name>A0A1I6KNP6_9EURY</name>
<proteinExistence type="predicted"/>